<name>A0AAP5IBL1_9CYAN</name>
<evidence type="ECO:0000313" key="2">
    <source>
        <dbReference type="EMBL" id="MDR9898184.1"/>
    </source>
</evidence>
<reference evidence="3" key="1">
    <citation type="journal article" date="2021" name="Science">
        <title>Hunting the eagle killer: A cyanobacterial neurotoxin causes vacuolar myelinopathy.</title>
        <authorList>
            <person name="Breinlinger S."/>
            <person name="Phillips T.J."/>
            <person name="Haram B.N."/>
            <person name="Mares J."/>
            <person name="Martinez Yerena J.A."/>
            <person name="Hrouzek P."/>
            <person name="Sobotka R."/>
            <person name="Henderson W.M."/>
            <person name="Schmieder P."/>
            <person name="Williams S.M."/>
            <person name="Lauderdale J.D."/>
            <person name="Wilde H.D."/>
            <person name="Gerrin W."/>
            <person name="Kust A."/>
            <person name="Washington J.W."/>
            <person name="Wagner C."/>
            <person name="Geier B."/>
            <person name="Liebeke M."/>
            <person name="Enke H."/>
            <person name="Niedermeyer T.H.J."/>
            <person name="Wilde S.B."/>
        </authorList>
    </citation>
    <scope>NUCLEOTIDE SEQUENCE [LARGE SCALE GENOMIC DNA]</scope>
    <source>
        <strain evidence="3">Thurmond2011</strain>
    </source>
</reference>
<dbReference type="RefSeq" id="WP_208352568.1">
    <property type="nucleotide sequence ID" value="NZ_JAALHA020000016.1"/>
</dbReference>
<dbReference type="SUPFAM" id="SSF54593">
    <property type="entry name" value="Glyoxalase/Bleomycin resistance protein/Dihydroxybiphenyl dioxygenase"/>
    <property type="match status" value="1"/>
</dbReference>
<dbReference type="EMBL" id="JAALHA020000016">
    <property type="protein sequence ID" value="MDR9898184.1"/>
    <property type="molecule type" value="Genomic_DNA"/>
</dbReference>
<gene>
    <name evidence="2" type="ORF">G7B40_027010</name>
</gene>
<dbReference type="AlphaFoldDB" id="A0AAP5IBL1"/>
<dbReference type="PROSITE" id="PS51819">
    <property type="entry name" value="VOC"/>
    <property type="match status" value="1"/>
</dbReference>
<dbReference type="Proteomes" id="UP000667802">
    <property type="component" value="Unassembled WGS sequence"/>
</dbReference>
<dbReference type="InterPro" id="IPR037523">
    <property type="entry name" value="VOC_core"/>
</dbReference>
<accession>A0AAP5IBL1</accession>
<evidence type="ECO:0000313" key="3">
    <source>
        <dbReference type="Proteomes" id="UP000667802"/>
    </source>
</evidence>
<dbReference type="Pfam" id="PF00903">
    <property type="entry name" value="Glyoxalase"/>
    <property type="match status" value="1"/>
</dbReference>
<protein>
    <recommendedName>
        <fullName evidence="1">VOC domain-containing protein</fullName>
    </recommendedName>
</protein>
<dbReference type="InterPro" id="IPR029068">
    <property type="entry name" value="Glyas_Bleomycin-R_OHBP_Dase"/>
</dbReference>
<keyword evidence="3" id="KW-1185">Reference proteome</keyword>
<feature type="domain" description="VOC" evidence="1">
    <location>
        <begin position="1"/>
        <end position="66"/>
    </location>
</feature>
<comment type="caution">
    <text evidence="2">The sequence shown here is derived from an EMBL/GenBank/DDBJ whole genome shotgun (WGS) entry which is preliminary data.</text>
</comment>
<proteinExistence type="predicted"/>
<evidence type="ECO:0000259" key="1">
    <source>
        <dbReference type="PROSITE" id="PS51819"/>
    </source>
</evidence>
<dbReference type="InterPro" id="IPR004360">
    <property type="entry name" value="Glyas_Fos-R_dOase_dom"/>
</dbReference>
<dbReference type="Gene3D" id="3.10.180.10">
    <property type="entry name" value="2,3-Dihydroxybiphenyl 1,2-Dioxygenase, domain 1"/>
    <property type="match status" value="1"/>
</dbReference>
<organism evidence="2 3">
    <name type="scientific">Aetokthonos hydrillicola Thurmond2011</name>
    <dbReference type="NCBI Taxonomy" id="2712845"/>
    <lineage>
        <taxon>Bacteria</taxon>
        <taxon>Bacillati</taxon>
        <taxon>Cyanobacteriota</taxon>
        <taxon>Cyanophyceae</taxon>
        <taxon>Nostocales</taxon>
        <taxon>Hapalosiphonaceae</taxon>
        <taxon>Aetokthonos</taxon>
    </lineage>
</organism>
<sequence length="66" mass="7039">MIIMKFCSSNLPAGMEIDFVTDDVSAAFLRAVEAGAVPVAEPEIKPWGKTIAYVRDLDGILIALAS</sequence>